<sequence length="205" mass="22338">MARSPAPKLRSKSELPGLKPEGRKPRADGERNRQRLLDAAKASFAKSGATTSLEEVARTAGVGIGTLYRHFPTRDALVEHVYRDALERLAVDAERLMKDETPLEALRQWLLLFVDYIATKKLMHDLLATLAGGAAALQAQTKPRLENAITSLVDRAKASGDIKSDVAPFDLLFAIGGLAYMGTGSEWESRGRKMVDILIAGVKRG</sequence>
<dbReference type="EMBL" id="JAUYVI010000005">
    <property type="protein sequence ID" value="MDQ7249163.1"/>
    <property type="molecule type" value="Genomic_DNA"/>
</dbReference>
<feature type="compositionally biased region" description="Basic and acidic residues" evidence="5">
    <location>
        <begin position="20"/>
        <end position="32"/>
    </location>
</feature>
<keyword evidence="1" id="KW-0805">Transcription regulation</keyword>
<feature type="region of interest" description="Disordered" evidence="5">
    <location>
        <begin position="1"/>
        <end position="32"/>
    </location>
</feature>
<name>A0ABU0YRB6_9PROT</name>
<evidence type="ECO:0000256" key="4">
    <source>
        <dbReference type="PROSITE-ProRule" id="PRU00335"/>
    </source>
</evidence>
<dbReference type="PROSITE" id="PS50977">
    <property type="entry name" value="HTH_TETR_2"/>
    <property type="match status" value="1"/>
</dbReference>
<dbReference type="Gene3D" id="1.10.357.10">
    <property type="entry name" value="Tetracycline Repressor, domain 2"/>
    <property type="match status" value="1"/>
</dbReference>
<keyword evidence="2 4" id="KW-0238">DNA-binding</keyword>
<feature type="DNA-binding region" description="H-T-H motif" evidence="4">
    <location>
        <begin position="52"/>
        <end position="71"/>
    </location>
</feature>
<gene>
    <name evidence="7" type="ORF">Q8A70_15860</name>
</gene>
<keyword evidence="8" id="KW-1185">Reference proteome</keyword>
<dbReference type="Proteomes" id="UP001230156">
    <property type="component" value="Unassembled WGS sequence"/>
</dbReference>
<dbReference type="InterPro" id="IPR036271">
    <property type="entry name" value="Tet_transcr_reg_TetR-rel_C_sf"/>
</dbReference>
<organism evidence="7 8">
    <name type="scientific">Dongia sedimenti</name>
    <dbReference type="NCBI Taxonomy" id="3064282"/>
    <lineage>
        <taxon>Bacteria</taxon>
        <taxon>Pseudomonadati</taxon>
        <taxon>Pseudomonadota</taxon>
        <taxon>Alphaproteobacteria</taxon>
        <taxon>Rhodospirillales</taxon>
        <taxon>Dongiaceae</taxon>
        <taxon>Dongia</taxon>
    </lineage>
</organism>
<dbReference type="RefSeq" id="WP_379956855.1">
    <property type="nucleotide sequence ID" value="NZ_JAUYVI010000005.1"/>
</dbReference>
<evidence type="ECO:0000256" key="3">
    <source>
        <dbReference type="ARBA" id="ARBA00023163"/>
    </source>
</evidence>
<evidence type="ECO:0000259" key="6">
    <source>
        <dbReference type="PROSITE" id="PS50977"/>
    </source>
</evidence>
<comment type="caution">
    <text evidence="7">The sequence shown here is derived from an EMBL/GenBank/DDBJ whole genome shotgun (WGS) entry which is preliminary data.</text>
</comment>
<evidence type="ECO:0000256" key="1">
    <source>
        <dbReference type="ARBA" id="ARBA00023015"/>
    </source>
</evidence>
<evidence type="ECO:0000313" key="7">
    <source>
        <dbReference type="EMBL" id="MDQ7249163.1"/>
    </source>
</evidence>
<evidence type="ECO:0000256" key="2">
    <source>
        <dbReference type="ARBA" id="ARBA00023125"/>
    </source>
</evidence>
<dbReference type="SUPFAM" id="SSF46689">
    <property type="entry name" value="Homeodomain-like"/>
    <property type="match status" value="1"/>
</dbReference>
<protein>
    <submittedName>
        <fullName evidence="7">TetR/AcrR family transcriptional regulator</fullName>
    </submittedName>
</protein>
<dbReference type="PANTHER" id="PTHR30055">
    <property type="entry name" value="HTH-TYPE TRANSCRIPTIONAL REGULATOR RUTR"/>
    <property type="match status" value="1"/>
</dbReference>
<proteinExistence type="predicted"/>
<evidence type="ECO:0000256" key="5">
    <source>
        <dbReference type="SAM" id="MobiDB-lite"/>
    </source>
</evidence>
<dbReference type="PRINTS" id="PR00455">
    <property type="entry name" value="HTHTETR"/>
</dbReference>
<dbReference type="PANTHER" id="PTHR30055:SF234">
    <property type="entry name" value="HTH-TYPE TRANSCRIPTIONAL REGULATOR BETI"/>
    <property type="match status" value="1"/>
</dbReference>
<evidence type="ECO:0000313" key="8">
    <source>
        <dbReference type="Proteomes" id="UP001230156"/>
    </source>
</evidence>
<keyword evidence="3" id="KW-0804">Transcription</keyword>
<dbReference type="InterPro" id="IPR001647">
    <property type="entry name" value="HTH_TetR"/>
</dbReference>
<dbReference type="InterPro" id="IPR050109">
    <property type="entry name" value="HTH-type_TetR-like_transc_reg"/>
</dbReference>
<dbReference type="InterPro" id="IPR049445">
    <property type="entry name" value="TetR_SbtR-like_C"/>
</dbReference>
<feature type="domain" description="HTH tetR-type" evidence="6">
    <location>
        <begin position="30"/>
        <end position="89"/>
    </location>
</feature>
<reference evidence="8" key="1">
    <citation type="submission" date="2023-08" db="EMBL/GenBank/DDBJ databases">
        <title>Rhodospirillaceae gen. nov., a novel taxon isolated from the Yangtze River Yuezi River estuary sludge.</title>
        <authorList>
            <person name="Ruan L."/>
        </authorList>
    </citation>
    <scope>NUCLEOTIDE SEQUENCE [LARGE SCALE GENOMIC DNA]</scope>
    <source>
        <strain evidence="8">R-7</strain>
    </source>
</reference>
<dbReference type="SUPFAM" id="SSF48498">
    <property type="entry name" value="Tetracyclin repressor-like, C-terminal domain"/>
    <property type="match status" value="1"/>
</dbReference>
<dbReference type="Pfam" id="PF00440">
    <property type="entry name" value="TetR_N"/>
    <property type="match status" value="1"/>
</dbReference>
<accession>A0ABU0YRB6</accession>
<dbReference type="Pfam" id="PF21597">
    <property type="entry name" value="TetR_C_43"/>
    <property type="match status" value="1"/>
</dbReference>
<dbReference type="InterPro" id="IPR009057">
    <property type="entry name" value="Homeodomain-like_sf"/>
</dbReference>